<evidence type="ECO:0000256" key="7">
    <source>
        <dbReference type="ARBA" id="ARBA00023170"/>
    </source>
</evidence>
<dbReference type="GO" id="GO:0005549">
    <property type="term" value="F:odorant binding"/>
    <property type="evidence" value="ECO:0007669"/>
    <property type="project" value="InterPro"/>
</dbReference>
<dbReference type="GO" id="GO:0007165">
    <property type="term" value="P:signal transduction"/>
    <property type="evidence" value="ECO:0007669"/>
    <property type="project" value="UniProtKB-KW"/>
</dbReference>
<evidence type="ECO:0000256" key="4">
    <source>
        <dbReference type="ARBA" id="ARBA00022725"/>
    </source>
</evidence>
<dbReference type="PANTHER" id="PTHR21137">
    <property type="entry name" value="ODORANT RECEPTOR"/>
    <property type="match status" value="1"/>
</dbReference>
<evidence type="ECO:0000256" key="2">
    <source>
        <dbReference type="ARBA" id="ARBA00022606"/>
    </source>
</evidence>
<evidence type="ECO:0000313" key="10">
    <source>
        <dbReference type="EMBL" id="AXY83392.1"/>
    </source>
</evidence>
<comment type="similarity">
    <text evidence="9">Belongs to the insect chemoreceptor superfamily. Heteromeric odorant receptor channel (TC 1.A.69) family.</text>
</comment>
<comment type="caution">
    <text evidence="9">Lacks conserved residue(s) required for the propagation of feature annotation.</text>
</comment>
<dbReference type="InterPro" id="IPR004117">
    <property type="entry name" value="7tm6_olfct_rcpt"/>
</dbReference>
<keyword evidence="5 9" id="KW-1133">Transmembrane helix</keyword>
<evidence type="ECO:0000256" key="3">
    <source>
        <dbReference type="ARBA" id="ARBA00022692"/>
    </source>
</evidence>
<feature type="transmembrane region" description="Helical" evidence="9">
    <location>
        <begin position="322"/>
        <end position="344"/>
    </location>
</feature>
<name>A0A3S7SGT6_9NEOP</name>
<proteinExistence type="evidence at transcript level"/>
<keyword evidence="6 9" id="KW-0472">Membrane</keyword>
<evidence type="ECO:0000256" key="5">
    <source>
        <dbReference type="ARBA" id="ARBA00022989"/>
    </source>
</evidence>
<feature type="transmembrane region" description="Helical" evidence="9">
    <location>
        <begin position="75"/>
        <end position="97"/>
    </location>
</feature>
<evidence type="ECO:0000256" key="8">
    <source>
        <dbReference type="ARBA" id="ARBA00023224"/>
    </source>
</evidence>
<keyword evidence="4 9" id="KW-0552">Olfaction</keyword>
<evidence type="ECO:0000256" key="1">
    <source>
        <dbReference type="ARBA" id="ARBA00004141"/>
    </source>
</evidence>
<keyword evidence="2 9" id="KW-0716">Sensory transduction</keyword>
<dbReference type="GO" id="GO:0004984">
    <property type="term" value="F:olfactory receptor activity"/>
    <property type="evidence" value="ECO:0007669"/>
    <property type="project" value="InterPro"/>
</dbReference>
<feature type="transmembrane region" description="Helical" evidence="9">
    <location>
        <begin position="160"/>
        <end position="184"/>
    </location>
</feature>
<dbReference type="GO" id="GO:0005886">
    <property type="term" value="C:plasma membrane"/>
    <property type="evidence" value="ECO:0007669"/>
    <property type="project" value="UniProtKB-SubCell"/>
</dbReference>
<dbReference type="Pfam" id="PF02949">
    <property type="entry name" value="7tm_6"/>
    <property type="match status" value="1"/>
</dbReference>
<accession>A0A3S7SGT6</accession>
<sequence length="424" mass="49041">MLQTAHRWEDMFRLTNLAFKLVGVNMSGSNSSDFLTVLKETWWFYISTLWMYTDVLGECYWFFEGVQTNKSFSELTFVAPCIVIGFVATAKVTAVLYNRNTTRKLLDILKELYPANAKVAPDDDVAEGNKIKEERDAELDEEETNVIEDSRNLSMKVVNILFWTNVATMVVFNFSPMAVMLYTYSKTKKIELGLPFIIKYPFDAFQLKVYPWVYLHQAWSSTAAVISLFAGDTMYCLSCTQLHLQFHLLRIRFQKLLTLADERDEEGVRRNLIDLMKQHQVLIRLVEMLEQIYTKSNFCNYICSSGLICLTGFNVTTNSDTVVVMSFLVFLSSNVSQVFLLCYFGDMVSRSSMEIANGICNSCWYKMPVKIKRTLLFVMMRCRKPCRITAFKYVTVDLTTFTKVLSTAWSYFALLRTMYTPSMH</sequence>
<reference evidence="10" key="1">
    <citation type="submission" date="2017-08" db="EMBL/GenBank/DDBJ databases">
        <title>Analysis of the Antennal Transcriptome and Chemosensory-related Genes of Conopomorpha sinensis Bradley (Lepidoptera: Gracilariidae).</title>
        <authorList>
            <person name="Li P."/>
            <person name="Liu Y."/>
            <person name="Wang S."/>
            <person name="Sun H."/>
        </authorList>
    </citation>
    <scope>NUCLEOTIDE SEQUENCE</scope>
</reference>
<keyword evidence="3 9" id="KW-0812">Transmembrane</keyword>
<organism evidence="10">
    <name type="scientific">Conopomorpha sinensis</name>
    <name type="common">litch fruit borer</name>
    <dbReference type="NCBI Taxonomy" id="940481"/>
    <lineage>
        <taxon>Eukaryota</taxon>
        <taxon>Metazoa</taxon>
        <taxon>Ecdysozoa</taxon>
        <taxon>Arthropoda</taxon>
        <taxon>Hexapoda</taxon>
        <taxon>Insecta</taxon>
        <taxon>Pterygota</taxon>
        <taxon>Neoptera</taxon>
        <taxon>Endopterygota</taxon>
        <taxon>Lepidoptera</taxon>
        <taxon>Glossata</taxon>
        <taxon>Ditrysia</taxon>
        <taxon>Tineoidea</taxon>
        <taxon>Gracillariidae</taxon>
        <taxon>Conopomorpha</taxon>
    </lineage>
</organism>
<evidence type="ECO:0000256" key="6">
    <source>
        <dbReference type="ARBA" id="ARBA00023136"/>
    </source>
</evidence>
<dbReference type="PANTHER" id="PTHR21137:SF44">
    <property type="entry name" value="ODORANT RECEPTOR 13A-RELATED"/>
    <property type="match status" value="1"/>
</dbReference>
<keyword evidence="7 9" id="KW-0675">Receptor</keyword>
<dbReference type="EMBL" id="MF625565">
    <property type="protein sequence ID" value="AXY83392.1"/>
    <property type="molecule type" value="mRNA"/>
</dbReference>
<feature type="transmembrane region" description="Helical" evidence="9">
    <location>
        <begin position="42"/>
        <end position="63"/>
    </location>
</feature>
<evidence type="ECO:0000256" key="9">
    <source>
        <dbReference type="RuleBase" id="RU351113"/>
    </source>
</evidence>
<feature type="transmembrane region" description="Helical" evidence="9">
    <location>
        <begin position="298"/>
        <end position="316"/>
    </location>
</feature>
<protein>
    <recommendedName>
        <fullName evidence="9">Odorant receptor</fullName>
    </recommendedName>
</protein>
<keyword evidence="8 9" id="KW-0807">Transducer</keyword>
<comment type="subcellular location">
    <subcellularLocation>
        <location evidence="9">Cell membrane</location>
        <topology evidence="9">Multi-pass membrane protein</topology>
    </subcellularLocation>
    <subcellularLocation>
        <location evidence="1">Membrane</location>
        <topology evidence="1">Multi-pass membrane protein</topology>
    </subcellularLocation>
</comment>
<dbReference type="AlphaFoldDB" id="A0A3S7SGT6"/>